<evidence type="ECO:0000256" key="4">
    <source>
        <dbReference type="SAM" id="MobiDB-lite"/>
    </source>
</evidence>
<protein>
    <submittedName>
        <fullName evidence="6">Flap-structured DNA-binding and RNA-binding protein</fullName>
    </submittedName>
</protein>
<evidence type="ECO:0000256" key="1">
    <source>
        <dbReference type="ARBA" id="ARBA00004496"/>
    </source>
</evidence>
<dbReference type="InterPro" id="IPR057327">
    <property type="entry name" value="Vts1_dom"/>
</dbReference>
<keyword evidence="6" id="KW-0238">DNA-binding</keyword>
<proteinExistence type="predicted"/>
<keyword evidence="7" id="KW-1185">Reference proteome</keyword>
<comment type="subcellular location">
    <subcellularLocation>
        <location evidence="1">Cytoplasm</location>
    </subcellularLocation>
</comment>
<feature type="region of interest" description="Disordered" evidence="4">
    <location>
        <begin position="1"/>
        <end position="41"/>
    </location>
</feature>
<dbReference type="EMBL" id="JBANRG010000001">
    <property type="protein sequence ID" value="KAK7472966.1"/>
    <property type="molecule type" value="Genomic_DNA"/>
</dbReference>
<feature type="compositionally biased region" description="Low complexity" evidence="4">
    <location>
        <begin position="138"/>
        <end position="174"/>
    </location>
</feature>
<evidence type="ECO:0000256" key="2">
    <source>
        <dbReference type="ARBA" id="ARBA00022490"/>
    </source>
</evidence>
<dbReference type="PANTHER" id="PTHR12515:SF5">
    <property type="entry name" value="PROTEIN SMAUG"/>
    <property type="match status" value="1"/>
</dbReference>
<evidence type="ECO:0000259" key="5">
    <source>
        <dbReference type="PROSITE" id="PS50105"/>
    </source>
</evidence>
<keyword evidence="3" id="KW-0694">RNA-binding</keyword>
<feature type="compositionally biased region" description="Low complexity" evidence="4">
    <location>
        <begin position="320"/>
        <end position="345"/>
    </location>
</feature>
<feature type="region of interest" description="Disordered" evidence="4">
    <location>
        <begin position="264"/>
        <end position="354"/>
    </location>
</feature>
<accession>A0ABR1KBX2</accession>
<dbReference type="PANTHER" id="PTHR12515">
    <property type="entry name" value="STERILE ALPHA MOTIF DOMAIN CONTAINING PROTEIN 4-RELATED"/>
    <property type="match status" value="1"/>
</dbReference>
<organism evidence="6 7">
    <name type="scientific">Marasmiellus scandens</name>
    <dbReference type="NCBI Taxonomy" id="2682957"/>
    <lineage>
        <taxon>Eukaryota</taxon>
        <taxon>Fungi</taxon>
        <taxon>Dikarya</taxon>
        <taxon>Basidiomycota</taxon>
        <taxon>Agaricomycotina</taxon>
        <taxon>Agaricomycetes</taxon>
        <taxon>Agaricomycetidae</taxon>
        <taxon>Agaricales</taxon>
        <taxon>Marasmiineae</taxon>
        <taxon>Omphalotaceae</taxon>
        <taxon>Marasmiellus</taxon>
    </lineage>
</organism>
<name>A0ABR1KBX2_9AGAR</name>
<feature type="compositionally biased region" description="Basic residues" evidence="4">
    <location>
        <begin position="278"/>
        <end position="287"/>
    </location>
</feature>
<dbReference type="GO" id="GO:0003677">
    <property type="term" value="F:DNA binding"/>
    <property type="evidence" value="ECO:0007669"/>
    <property type="project" value="UniProtKB-KW"/>
</dbReference>
<gene>
    <name evidence="6" type="primary">VTS1_1</name>
    <name evidence="6" type="ORF">VKT23_001070</name>
</gene>
<dbReference type="Pfam" id="PF25479">
    <property type="entry name" value="Vts1"/>
    <property type="match status" value="1"/>
</dbReference>
<dbReference type="InterPro" id="IPR001660">
    <property type="entry name" value="SAM"/>
</dbReference>
<dbReference type="Gene3D" id="1.10.150.50">
    <property type="entry name" value="Transcription Factor, Ets-1"/>
    <property type="match status" value="1"/>
</dbReference>
<dbReference type="SUPFAM" id="SSF47769">
    <property type="entry name" value="SAM/Pointed domain"/>
    <property type="match status" value="1"/>
</dbReference>
<dbReference type="SMART" id="SM00454">
    <property type="entry name" value="SAM"/>
    <property type="match status" value="1"/>
</dbReference>
<comment type="caution">
    <text evidence="6">The sequence shown here is derived from an EMBL/GenBank/DDBJ whole genome shotgun (WGS) entry which is preliminary data.</text>
</comment>
<reference evidence="6 7" key="1">
    <citation type="submission" date="2024-01" db="EMBL/GenBank/DDBJ databases">
        <title>A draft genome for the cacao thread blight pathogen Marasmiellus scandens.</title>
        <authorList>
            <person name="Baruah I.K."/>
            <person name="Leung J."/>
            <person name="Bukari Y."/>
            <person name="Amoako-Attah I."/>
            <person name="Meinhardt L.W."/>
            <person name="Bailey B.A."/>
            <person name="Cohen S.P."/>
        </authorList>
    </citation>
    <scope>NUCLEOTIDE SEQUENCE [LARGE SCALE GENOMIC DNA]</scope>
    <source>
        <strain evidence="6 7">GH-19</strain>
    </source>
</reference>
<dbReference type="Proteomes" id="UP001498398">
    <property type="component" value="Unassembled WGS sequence"/>
</dbReference>
<dbReference type="InterPro" id="IPR013761">
    <property type="entry name" value="SAM/pointed_sf"/>
</dbReference>
<sequence>MLSAQPSPKPKFPSELSPSALRSPGNLLSPRPGSGFVVPASPRFGGTGESLDQWFHDLQKYEKTLGAMAAASEDPKFREELGTIEQWFKMLTESEQTASLYTLLQHTNPAQIKFLMAVLQQMSDAIPPDNSGPKQTSRSLRPPNLNLPLPGTPSTPHFSASASSAQTSEQSAQELVVKEEPTSWANMVSTPHDLMFKKSAGVVDQQSATMQMQNIQNLINSAGSGMGMQMNPMNMTMLTAMGFSNEQIVAMQLVMRGLAQPVDAVPAGNTNGQGQKNSQHHHGHGQRRSNNNNHSNTSNNGNTNWRAPGARFPGSALRNGPKSAGPKSGGPKSSGLGSATSTGGTPKTEDDVDPELLKDVPAWLKSLRLHKYTDCFQGMSWEQIVVLDEAALEAKGVVALGARRRLTRTFEVVKKKMGMATTPTTDAPPASAAPATNGASLNSATFDLNAPHSAAPIL</sequence>
<dbReference type="InterPro" id="IPR050897">
    <property type="entry name" value="SMAUG/VTS1_RNA-bind"/>
</dbReference>
<evidence type="ECO:0000313" key="6">
    <source>
        <dbReference type="EMBL" id="KAK7472966.1"/>
    </source>
</evidence>
<evidence type="ECO:0000313" key="7">
    <source>
        <dbReference type="Proteomes" id="UP001498398"/>
    </source>
</evidence>
<dbReference type="Pfam" id="PF07647">
    <property type="entry name" value="SAM_2"/>
    <property type="match status" value="1"/>
</dbReference>
<feature type="region of interest" description="Disordered" evidence="4">
    <location>
        <begin position="125"/>
        <end position="175"/>
    </location>
</feature>
<evidence type="ECO:0000256" key="3">
    <source>
        <dbReference type="ARBA" id="ARBA00022884"/>
    </source>
</evidence>
<keyword evidence="2" id="KW-0963">Cytoplasm</keyword>
<feature type="compositionally biased region" description="Low complexity" evidence="4">
    <location>
        <begin position="288"/>
        <end position="304"/>
    </location>
</feature>
<dbReference type="PROSITE" id="PS50105">
    <property type="entry name" value="SAM_DOMAIN"/>
    <property type="match status" value="1"/>
</dbReference>
<feature type="domain" description="SAM" evidence="5">
    <location>
        <begin position="358"/>
        <end position="416"/>
    </location>
</feature>